<dbReference type="PANTHER" id="PTHR32248">
    <property type="entry name" value="RNA POLYMERASE SIGMA-54 FACTOR"/>
    <property type="match status" value="1"/>
</dbReference>
<dbReference type="AlphaFoldDB" id="A0A7Y2W9X0"/>
<dbReference type="Proteomes" id="UP000530654">
    <property type="component" value="Unassembled WGS sequence"/>
</dbReference>
<proteinExistence type="predicted"/>
<dbReference type="EMBL" id="JABEQY010000096">
    <property type="protein sequence ID" value="NNH68267.1"/>
    <property type="molecule type" value="Genomic_DNA"/>
</dbReference>
<reference evidence="2 3" key="1">
    <citation type="submission" date="2020-04" db="EMBL/GenBank/DDBJ databases">
        <title>Rhizobium bacterial biofertilizers improve the content of phenolic compounds of Lactuca sativa L. under non-saline and saline-stress conditions.</title>
        <authorList>
            <person name="Ayuso-Calles M."/>
            <person name="Garcia-Estevez I."/>
            <person name="Jimenez-Gomez A."/>
            <person name="Flores-Felix J.D."/>
            <person name="Escribano-Bailon M."/>
            <person name="Rivas R."/>
        </authorList>
    </citation>
    <scope>NUCLEOTIDE SEQUENCE [LARGE SCALE GENOMIC DNA]</scope>
    <source>
        <strain evidence="2 3">GPTR02</strain>
    </source>
</reference>
<sequence>MTLSANLFLRQTQSLVMTPQLMQSIQLLQMTHFELTQFIAQEVEKNPLLEFPSNDGEGGGERGEAEDSEYAHQPEDAGSDDGY</sequence>
<dbReference type="PANTHER" id="PTHR32248:SF4">
    <property type="entry name" value="RNA POLYMERASE SIGMA-54 FACTOR"/>
    <property type="match status" value="1"/>
</dbReference>
<evidence type="ECO:0000256" key="1">
    <source>
        <dbReference type="SAM" id="MobiDB-lite"/>
    </source>
</evidence>
<dbReference type="Pfam" id="PF00309">
    <property type="entry name" value="Sigma54_AID"/>
    <property type="match status" value="1"/>
</dbReference>
<feature type="non-terminal residue" evidence="2">
    <location>
        <position position="83"/>
    </location>
</feature>
<protein>
    <submittedName>
        <fullName evidence="2">RNA polymerase sigma-54 factor</fullName>
    </submittedName>
</protein>
<feature type="compositionally biased region" description="Basic and acidic residues" evidence="1">
    <location>
        <begin position="59"/>
        <end position="75"/>
    </location>
</feature>
<evidence type="ECO:0000313" key="2">
    <source>
        <dbReference type="EMBL" id="NNH68267.1"/>
    </source>
</evidence>
<comment type="caution">
    <text evidence="2">The sequence shown here is derived from an EMBL/GenBank/DDBJ whole genome shotgun (WGS) entry which is preliminary data.</text>
</comment>
<dbReference type="GO" id="GO:0001216">
    <property type="term" value="F:DNA-binding transcription activator activity"/>
    <property type="evidence" value="ECO:0007669"/>
    <property type="project" value="InterPro"/>
</dbReference>
<accession>A0A7Y2W9X0</accession>
<feature type="region of interest" description="Disordered" evidence="1">
    <location>
        <begin position="47"/>
        <end position="83"/>
    </location>
</feature>
<name>A0A7Y2W9X0_9HYPH</name>
<gene>
    <name evidence="2" type="ORF">HLI17_34470</name>
</gene>
<evidence type="ECO:0000313" key="3">
    <source>
        <dbReference type="Proteomes" id="UP000530654"/>
    </source>
</evidence>
<organism evidence="2 3">
    <name type="scientific">Rhizobium laguerreae</name>
    <dbReference type="NCBI Taxonomy" id="1076926"/>
    <lineage>
        <taxon>Bacteria</taxon>
        <taxon>Pseudomonadati</taxon>
        <taxon>Pseudomonadota</taxon>
        <taxon>Alphaproteobacteria</taxon>
        <taxon>Hyphomicrobiales</taxon>
        <taxon>Rhizobiaceae</taxon>
        <taxon>Rhizobium/Agrobacterium group</taxon>
        <taxon>Rhizobium</taxon>
    </lineage>
</organism>
<dbReference type="GO" id="GO:0016987">
    <property type="term" value="F:sigma factor activity"/>
    <property type="evidence" value="ECO:0007669"/>
    <property type="project" value="InterPro"/>
</dbReference>
<dbReference type="InterPro" id="IPR000394">
    <property type="entry name" value="RNA_pol_sigma_54"/>
</dbReference>